<keyword evidence="2" id="KW-1185">Reference proteome</keyword>
<name>A0A4R5CJI6_9ACTN</name>
<dbReference type="EMBL" id="SMKU01000002">
    <property type="protein sequence ID" value="TDD97572.1"/>
    <property type="molecule type" value="Genomic_DNA"/>
</dbReference>
<evidence type="ECO:0000313" key="1">
    <source>
        <dbReference type="EMBL" id="TDD97572.1"/>
    </source>
</evidence>
<gene>
    <name evidence="1" type="ORF">E1298_00650</name>
</gene>
<dbReference type="AlphaFoldDB" id="A0A4R5CJI6"/>
<protein>
    <submittedName>
        <fullName evidence="1">Uncharacterized protein</fullName>
    </submittedName>
</protein>
<proteinExistence type="predicted"/>
<comment type="caution">
    <text evidence="1">The sequence shown here is derived from an EMBL/GenBank/DDBJ whole genome shotgun (WGS) entry which is preliminary data.</text>
</comment>
<dbReference type="Proteomes" id="UP000294513">
    <property type="component" value="Unassembled WGS sequence"/>
</dbReference>
<evidence type="ECO:0000313" key="2">
    <source>
        <dbReference type="Proteomes" id="UP000294513"/>
    </source>
</evidence>
<sequence length="163" mass="18518">MTDDALCACGCGRPKDPERRGWSRACYFRWYRAGACEGEPPPPPRRGPEWSAALREDLLWLVQGGESVEQAADRIGVTVETAERYVNPPPPRPGCAVRDCKEAPTYRRWCDTHRDTRAVYEQARAAEMSRQAAAFYVGVHWRVTYRWEPGQPGIGRPRTRRAA</sequence>
<accession>A0A4R5CJI6</accession>
<reference evidence="1 2" key="1">
    <citation type="submission" date="2019-03" db="EMBL/GenBank/DDBJ databases">
        <title>Draft genome sequences of novel Actinobacteria.</title>
        <authorList>
            <person name="Sahin N."/>
            <person name="Ay H."/>
            <person name="Saygin H."/>
        </authorList>
    </citation>
    <scope>NUCLEOTIDE SEQUENCE [LARGE SCALE GENOMIC DNA]</scope>
    <source>
        <strain evidence="1 2">H3C3</strain>
    </source>
</reference>
<dbReference type="RefSeq" id="WP_131888734.1">
    <property type="nucleotide sequence ID" value="NZ_SMKU01000002.1"/>
</dbReference>
<organism evidence="1 2">
    <name type="scientific">Actinomadura rubrisoli</name>
    <dbReference type="NCBI Taxonomy" id="2530368"/>
    <lineage>
        <taxon>Bacteria</taxon>
        <taxon>Bacillati</taxon>
        <taxon>Actinomycetota</taxon>
        <taxon>Actinomycetes</taxon>
        <taxon>Streptosporangiales</taxon>
        <taxon>Thermomonosporaceae</taxon>
        <taxon>Actinomadura</taxon>
    </lineage>
</organism>